<evidence type="ECO:0008006" key="18">
    <source>
        <dbReference type="Google" id="ProtNLM"/>
    </source>
</evidence>
<dbReference type="GO" id="GO:0008270">
    <property type="term" value="F:zinc ion binding"/>
    <property type="evidence" value="ECO:0007669"/>
    <property type="project" value="UniProtKB-KW"/>
</dbReference>
<evidence type="ECO:0000313" key="16">
    <source>
        <dbReference type="EMBL" id="KAG7325899.1"/>
    </source>
</evidence>
<keyword evidence="4" id="KW-0677">Repeat</keyword>
<feature type="compositionally biased region" description="Basic and acidic residues" evidence="13">
    <location>
        <begin position="81"/>
        <end position="90"/>
    </location>
</feature>
<evidence type="ECO:0000259" key="14">
    <source>
        <dbReference type="PROSITE" id="PS50157"/>
    </source>
</evidence>
<feature type="region of interest" description="Disordered" evidence="13">
    <location>
        <begin position="365"/>
        <end position="451"/>
    </location>
</feature>
<dbReference type="Proteomes" id="UP000824219">
    <property type="component" value="Linkage Group LG12"/>
</dbReference>
<dbReference type="Gene3D" id="3.30.160.60">
    <property type="entry name" value="Classic Zinc Finger"/>
    <property type="match status" value="2"/>
</dbReference>
<feature type="domain" description="C2H2-type" evidence="14">
    <location>
        <begin position="281"/>
        <end position="310"/>
    </location>
</feature>
<dbReference type="GO" id="GO:0061629">
    <property type="term" value="F:RNA polymerase II-specific DNA-binding transcription factor binding"/>
    <property type="evidence" value="ECO:0007669"/>
    <property type="project" value="InterPro"/>
</dbReference>
<gene>
    <name evidence="16" type="ORF">KOW79_010824</name>
</gene>
<evidence type="ECO:0000259" key="15">
    <source>
        <dbReference type="PROSITE" id="PS51810"/>
    </source>
</evidence>
<keyword evidence="3" id="KW-0479">Metal-binding</keyword>
<keyword evidence="7" id="KW-0805">Transcription regulation</keyword>
<keyword evidence="17" id="KW-1185">Reference proteome</keyword>
<dbReference type="GO" id="GO:0007507">
    <property type="term" value="P:heart development"/>
    <property type="evidence" value="ECO:0007669"/>
    <property type="project" value="TreeGrafter"/>
</dbReference>
<evidence type="ECO:0000256" key="1">
    <source>
        <dbReference type="ARBA" id="ARBA00004123"/>
    </source>
</evidence>
<evidence type="ECO:0000256" key="2">
    <source>
        <dbReference type="ARBA" id="ARBA00022491"/>
    </source>
</evidence>
<dbReference type="GO" id="GO:0009653">
    <property type="term" value="P:anatomical structure morphogenesis"/>
    <property type="evidence" value="ECO:0007669"/>
    <property type="project" value="UniProtKB-ARBA"/>
</dbReference>
<keyword evidence="8" id="KW-0238">DNA-binding</keyword>
<feature type="compositionally biased region" description="Basic and acidic residues" evidence="13">
    <location>
        <begin position="365"/>
        <end position="374"/>
    </location>
</feature>
<dbReference type="AlphaFoldDB" id="A0A9D3NP15"/>
<evidence type="ECO:0000256" key="10">
    <source>
        <dbReference type="ARBA" id="ARBA00023163"/>
    </source>
</evidence>
<dbReference type="OrthoDB" id="8742770at2759"/>
<evidence type="ECO:0000256" key="9">
    <source>
        <dbReference type="ARBA" id="ARBA00023159"/>
    </source>
</evidence>
<dbReference type="InterPro" id="IPR039746">
    <property type="entry name" value="FOG"/>
</dbReference>
<dbReference type="PROSITE" id="PS00028">
    <property type="entry name" value="ZINC_FINGER_C2H2_1"/>
    <property type="match status" value="2"/>
</dbReference>
<evidence type="ECO:0000256" key="3">
    <source>
        <dbReference type="ARBA" id="ARBA00022723"/>
    </source>
</evidence>
<dbReference type="InterPro" id="IPR013087">
    <property type="entry name" value="Znf_C2H2_type"/>
</dbReference>
<feature type="compositionally biased region" description="Polar residues" evidence="13">
    <location>
        <begin position="376"/>
        <end position="389"/>
    </location>
</feature>
<evidence type="ECO:0000256" key="8">
    <source>
        <dbReference type="ARBA" id="ARBA00023125"/>
    </source>
</evidence>
<keyword evidence="6" id="KW-0862">Zinc</keyword>
<dbReference type="GO" id="GO:0005634">
    <property type="term" value="C:nucleus"/>
    <property type="evidence" value="ECO:0007669"/>
    <property type="project" value="UniProtKB-SubCell"/>
</dbReference>
<keyword evidence="9" id="KW-0010">Activator</keyword>
<evidence type="ECO:0000256" key="11">
    <source>
        <dbReference type="ARBA" id="ARBA00023242"/>
    </source>
</evidence>
<feature type="compositionally biased region" description="Basic residues" evidence="13">
    <location>
        <begin position="1"/>
        <end position="16"/>
    </location>
</feature>
<accession>A0A9D3NP15</accession>
<dbReference type="InterPro" id="IPR049361">
    <property type="entry name" value="ZFPM1/2_PR"/>
</dbReference>
<dbReference type="GO" id="GO:0030154">
    <property type="term" value="P:cell differentiation"/>
    <property type="evidence" value="ECO:0007669"/>
    <property type="project" value="UniProtKB-ARBA"/>
</dbReference>
<reference evidence="16 17" key="1">
    <citation type="submission" date="2021-06" db="EMBL/GenBank/DDBJ databases">
        <title>Chromosome-level genome assembly of the red-tail catfish (Hemibagrus wyckioides).</title>
        <authorList>
            <person name="Shao F."/>
        </authorList>
    </citation>
    <scope>NUCLEOTIDE SEQUENCE [LARGE SCALE GENOMIC DNA]</scope>
    <source>
        <strain evidence="16">EC202008001</strain>
        <tissue evidence="16">Blood</tissue>
    </source>
</reference>
<dbReference type="GO" id="GO:0000122">
    <property type="term" value="P:negative regulation of transcription by RNA polymerase II"/>
    <property type="evidence" value="ECO:0007669"/>
    <property type="project" value="TreeGrafter"/>
</dbReference>
<feature type="compositionally biased region" description="Low complexity" evidence="13">
    <location>
        <begin position="701"/>
        <end position="712"/>
    </location>
</feature>
<dbReference type="Pfam" id="PF25445">
    <property type="entry name" value="CCHC_ZFPM2"/>
    <property type="match status" value="1"/>
</dbReference>
<evidence type="ECO:0000313" key="17">
    <source>
        <dbReference type="Proteomes" id="UP000824219"/>
    </source>
</evidence>
<dbReference type="InterPro" id="IPR036236">
    <property type="entry name" value="Znf_C2H2_sf"/>
</dbReference>
<dbReference type="SMART" id="SM00355">
    <property type="entry name" value="ZnF_C2H2"/>
    <property type="match status" value="8"/>
</dbReference>
<feature type="region of interest" description="Disordered" evidence="13">
    <location>
        <begin position="899"/>
        <end position="954"/>
    </location>
</feature>
<feature type="domain" description="CCHC FOG-type" evidence="15">
    <location>
        <begin position="635"/>
        <end position="668"/>
    </location>
</feature>
<evidence type="ECO:0000256" key="7">
    <source>
        <dbReference type="ARBA" id="ARBA00023015"/>
    </source>
</evidence>
<keyword evidence="10" id="KW-0804">Transcription</keyword>
<evidence type="ECO:0000256" key="13">
    <source>
        <dbReference type="SAM" id="MobiDB-lite"/>
    </source>
</evidence>
<keyword evidence="11" id="KW-0539">Nucleus</keyword>
<feature type="domain" description="C2H2-type" evidence="14">
    <location>
        <begin position="347"/>
        <end position="376"/>
    </location>
</feature>
<dbReference type="GO" id="GO:0045944">
    <property type="term" value="P:positive regulation of transcription by RNA polymerase II"/>
    <property type="evidence" value="ECO:0007669"/>
    <property type="project" value="TreeGrafter"/>
</dbReference>
<feature type="region of interest" description="Disordered" evidence="13">
    <location>
        <begin position="671"/>
        <end position="712"/>
    </location>
</feature>
<keyword evidence="5 12" id="KW-0863">Zinc-finger</keyword>
<organism evidence="16 17">
    <name type="scientific">Hemibagrus wyckioides</name>
    <dbReference type="NCBI Taxonomy" id="337641"/>
    <lineage>
        <taxon>Eukaryota</taxon>
        <taxon>Metazoa</taxon>
        <taxon>Chordata</taxon>
        <taxon>Craniata</taxon>
        <taxon>Vertebrata</taxon>
        <taxon>Euteleostomi</taxon>
        <taxon>Actinopterygii</taxon>
        <taxon>Neopterygii</taxon>
        <taxon>Teleostei</taxon>
        <taxon>Ostariophysi</taxon>
        <taxon>Siluriformes</taxon>
        <taxon>Bagridae</taxon>
        <taxon>Hemibagrus</taxon>
    </lineage>
</organism>
<evidence type="ECO:0000256" key="6">
    <source>
        <dbReference type="ARBA" id="ARBA00022833"/>
    </source>
</evidence>
<keyword evidence="2" id="KW-0678">Repressor</keyword>
<feature type="compositionally biased region" description="Basic and acidic residues" evidence="13">
    <location>
        <begin position="902"/>
        <end position="919"/>
    </location>
</feature>
<dbReference type="InterPro" id="IPR034731">
    <property type="entry name" value="Znf_CCHC_FOG"/>
</dbReference>
<feature type="domain" description="CCHC FOG-type" evidence="15">
    <location>
        <begin position="229"/>
        <end position="262"/>
    </location>
</feature>
<dbReference type="InterPro" id="IPR059121">
    <property type="entry name" value="CCHC_ZFPM2-like"/>
</dbReference>
<evidence type="ECO:0000256" key="4">
    <source>
        <dbReference type="ARBA" id="ARBA00022737"/>
    </source>
</evidence>
<feature type="compositionally biased region" description="Basic and acidic residues" evidence="13">
    <location>
        <begin position="627"/>
        <end position="639"/>
    </location>
</feature>
<dbReference type="Pfam" id="PF21182">
    <property type="entry name" value="FOG1-like_PR"/>
    <property type="match status" value="1"/>
</dbReference>
<comment type="caution">
    <text evidence="16">The sequence shown here is derived from an EMBL/GenBank/DDBJ whole genome shotgun (WGS) entry which is preliminary data.</text>
</comment>
<dbReference type="PROSITE" id="PS51810">
    <property type="entry name" value="ZF_CCHC_FOG"/>
    <property type="match status" value="4"/>
</dbReference>
<sequence length="1034" mass="113570">MSRRKQSNPRQFKRHSSTGNTGVYEDGQTELEDREREDKEILKDAEATIDQETRFPLAPENIHVKDEGDCGAGAASGGQEAPKEASDGHKGKNPSSPTASEEWDGPRELEMISIGAEKGVRSHQVLPPGTTWGPFTGKIEPPSGGNNIVPLVLTGGPQWLTDVTWVSSEDLKNNCVVYSKGGHVWCSTTRSVTEGEELAVCAVDVSSKLSSIQLLPQPGAMASVLPNAIVNKDIFPCKMCGIWFKSERNLQAHLMYYCSGRPRESELASEKQTNTNHQMSRTCTYPQCNMSFLGPQALKMHLSTHSAFKTEETSPGSSLKCTICDYTADTLMVLQPHILTHLSQTGLRCSQCHFTFQTPRDLAKHQELHRHGGLDSRSTNENQTESHSAASPADNKSIEGSPVHQNTEQDREEQVQGASKAEGGSGVKAGFSYGRVKSEPSSPRLASSPIQNHMTPAFPMPPFLPHVPFSQDFPAVPQASEILAKMSELVHRRLRHGGTSFPPVMYGALVPKGATCFECNITFSNLDNYLVHKKHYCNGRWQHMSKSHEYSILDKSPVSPKTGGGLANMLNAGHTFEVKGPSQFTTSLVEAFGAGGKASEEFQVNGKKSLTPGDAEESPNGNTLDPKSLKTSENEPDHNRTTCEACKITFSRHENYIVHKQYYCASRHEPPAKRAATNKHVQKSFRTRKRRKMASPDPVASQSYPISSSYTSQDTVESLKDMLNQRYNVMHGLVPKHPEASLTVTKSALVSKCNAVAQEEGDAPIDLSKKCTMQFGKVSGLMDYHECAMCKISFNKVEDYLSHKQNFCPGAVLENKAPNLMEEVSRNASAPDGFSFSLKHAVQSVNTSAPAENQLALKDEHDVMNSDSYPGGGKKIRADEQIWPYYEIKPADYATGIFAPQNERRQSPNEGTEGEKEQPMPDGSHVGSENTDNPKIKSLKSSLRGDDKQGKEPCSMTACTLDQEISMKPKESFSSSPASNMEEISSLKRSMNGSVSPAVNGKYCRPCDIQFNNLSNFITHKKFYCSAHATEHVK</sequence>
<protein>
    <recommendedName>
        <fullName evidence="18">Zinc finger protein ZFPM2</fullName>
    </recommendedName>
</protein>
<feature type="region of interest" description="Disordered" evidence="13">
    <location>
        <begin position="607"/>
        <end position="639"/>
    </location>
</feature>
<dbReference type="PROSITE" id="PS50157">
    <property type="entry name" value="ZINC_FINGER_C2H2_2"/>
    <property type="match status" value="3"/>
</dbReference>
<dbReference type="PANTHER" id="PTHR12958:SF5">
    <property type="entry name" value="ZINC FINGER PROTEIN ZFPM2"/>
    <property type="match status" value="1"/>
</dbReference>
<evidence type="ECO:0000256" key="5">
    <source>
        <dbReference type="ARBA" id="ARBA00022771"/>
    </source>
</evidence>
<comment type="subcellular location">
    <subcellularLocation>
        <location evidence="1">Nucleus</location>
    </subcellularLocation>
</comment>
<feature type="domain" description="CCHC FOG-type" evidence="15">
    <location>
        <begin position="508"/>
        <end position="541"/>
    </location>
</feature>
<dbReference type="EMBL" id="JAHKSW010000012">
    <property type="protein sequence ID" value="KAG7325899.1"/>
    <property type="molecule type" value="Genomic_DNA"/>
</dbReference>
<dbReference type="PANTHER" id="PTHR12958">
    <property type="entry name" value="FRIEND OF GATA2-RELATED"/>
    <property type="match status" value="1"/>
</dbReference>
<proteinExistence type="predicted"/>
<feature type="domain" description="C2H2-type" evidence="14">
    <location>
        <begin position="235"/>
        <end position="262"/>
    </location>
</feature>
<dbReference type="SUPFAM" id="SSF57667">
    <property type="entry name" value="beta-beta-alpha zinc fingers"/>
    <property type="match status" value="6"/>
</dbReference>
<dbReference type="Pfam" id="PF12874">
    <property type="entry name" value="zf-met"/>
    <property type="match status" value="1"/>
</dbReference>
<feature type="region of interest" description="Disordered" evidence="13">
    <location>
        <begin position="1"/>
        <end position="106"/>
    </location>
</feature>
<feature type="domain" description="CCHC FOG-type" evidence="15">
    <location>
        <begin position="996"/>
        <end position="1029"/>
    </location>
</feature>
<dbReference type="GO" id="GO:0003677">
    <property type="term" value="F:DNA binding"/>
    <property type="evidence" value="ECO:0007669"/>
    <property type="project" value="UniProtKB-KW"/>
</dbReference>
<feature type="compositionally biased region" description="Basic residues" evidence="13">
    <location>
        <begin position="676"/>
        <end position="693"/>
    </location>
</feature>
<feature type="compositionally biased region" description="Basic and acidic residues" evidence="13">
    <location>
        <begin position="31"/>
        <end position="46"/>
    </location>
</feature>
<evidence type="ECO:0000256" key="12">
    <source>
        <dbReference type="PROSITE-ProRule" id="PRU00042"/>
    </source>
</evidence>
<feature type="compositionally biased region" description="Polar residues" evidence="13">
    <location>
        <begin position="439"/>
        <end position="451"/>
    </location>
</feature>
<name>A0A9D3NP15_9TELE</name>